<proteinExistence type="predicted"/>
<reference evidence="6 7" key="1">
    <citation type="submission" date="2018-10" db="EMBL/GenBank/DDBJ databases">
        <title>Genomic Encyclopedia of Type Strains, Phase IV (KMG-IV): sequencing the most valuable type-strain genomes for metagenomic binning, comparative biology and taxonomic classification.</title>
        <authorList>
            <person name="Goeker M."/>
        </authorList>
    </citation>
    <scope>NUCLEOTIDE SEQUENCE [LARGE SCALE GENOMIC DNA]</scope>
    <source>
        <strain evidence="6 7">DSM 4734</strain>
    </source>
</reference>
<organism evidence="6 7">
    <name type="scientific">Maricaulis maris</name>
    <dbReference type="NCBI Taxonomy" id="74318"/>
    <lineage>
        <taxon>Bacteria</taxon>
        <taxon>Pseudomonadati</taxon>
        <taxon>Pseudomonadota</taxon>
        <taxon>Alphaproteobacteria</taxon>
        <taxon>Maricaulales</taxon>
        <taxon>Maricaulaceae</taxon>
        <taxon>Maricaulis</taxon>
    </lineage>
</organism>
<keyword evidence="4" id="KW-0697">Rotamase</keyword>
<dbReference type="RefSeq" id="WP_121209685.1">
    <property type="nucleotide sequence ID" value="NZ_RBIM01000001.1"/>
</dbReference>
<dbReference type="EMBL" id="RBIM01000001">
    <property type="protein sequence ID" value="RKR03755.1"/>
    <property type="molecule type" value="Genomic_DNA"/>
</dbReference>
<evidence type="ECO:0000313" key="7">
    <source>
        <dbReference type="Proteomes" id="UP000273675"/>
    </source>
</evidence>
<dbReference type="InterPro" id="IPR050245">
    <property type="entry name" value="PrsA_foldase"/>
</dbReference>
<dbReference type="PANTHER" id="PTHR47245">
    <property type="entry name" value="PEPTIDYLPROLYL ISOMERASE"/>
    <property type="match status" value="1"/>
</dbReference>
<dbReference type="Proteomes" id="UP000273675">
    <property type="component" value="Unassembled WGS sequence"/>
</dbReference>
<evidence type="ECO:0000256" key="4">
    <source>
        <dbReference type="ARBA" id="ARBA00023110"/>
    </source>
</evidence>
<comment type="catalytic activity">
    <reaction evidence="1">
        <text>[protein]-peptidylproline (omega=180) = [protein]-peptidylproline (omega=0)</text>
        <dbReference type="Rhea" id="RHEA:16237"/>
        <dbReference type="Rhea" id="RHEA-COMP:10747"/>
        <dbReference type="Rhea" id="RHEA-COMP:10748"/>
        <dbReference type="ChEBI" id="CHEBI:83833"/>
        <dbReference type="ChEBI" id="CHEBI:83834"/>
        <dbReference type="EC" id="5.2.1.8"/>
    </reaction>
</comment>
<gene>
    <name evidence="6" type="ORF">C7435_0194</name>
</gene>
<dbReference type="GO" id="GO:0003755">
    <property type="term" value="F:peptidyl-prolyl cis-trans isomerase activity"/>
    <property type="evidence" value="ECO:0007669"/>
    <property type="project" value="UniProtKB-KW"/>
</dbReference>
<keyword evidence="3" id="KW-0732">Signal</keyword>
<accession>A0A495DLG1</accession>
<evidence type="ECO:0000256" key="3">
    <source>
        <dbReference type="ARBA" id="ARBA00022729"/>
    </source>
</evidence>
<evidence type="ECO:0000256" key="1">
    <source>
        <dbReference type="ARBA" id="ARBA00000971"/>
    </source>
</evidence>
<dbReference type="AlphaFoldDB" id="A0A495DLG1"/>
<evidence type="ECO:0000313" key="6">
    <source>
        <dbReference type="EMBL" id="RKR03755.1"/>
    </source>
</evidence>
<dbReference type="SUPFAM" id="SSF109998">
    <property type="entry name" value="Triger factor/SurA peptide-binding domain-like"/>
    <property type="match status" value="1"/>
</dbReference>
<dbReference type="Gene3D" id="1.10.8.1040">
    <property type="match status" value="1"/>
</dbReference>
<keyword evidence="5" id="KW-0413">Isomerase</keyword>
<comment type="caution">
    <text evidence="6">The sequence shown here is derived from an EMBL/GenBank/DDBJ whole genome shotgun (WGS) entry which is preliminary data.</text>
</comment>
<dbReference type="OrthoDB" id="7631623at2"/>
<dbReference type="InterPro" id="IPR027304">
    <property type="entry name" value="Trigger_fact/SurA_dom_sf"/>
</dbReference>
<name>A0A495DLG1_9PROT</name>
<evidence type="ECO:0000256" key="5">
    <source>
        <dbReference type="ARBA" id="ARBA00023235"/>
    </source>
</evidence>
<sequence length="256" mass="27698">MADARAYCLAGAAAGALLAMVSLFWPASQDRPVSPVVARINGHLITDADLQLALDAMARDSRNVLPEDASDYALARLIDEELLYQRAIELDLPRNASTIRRSVVIAMIDSILARADLEPTDAELRALFAAEPERFSGEVLLRIDWRSGPAAGDGLSRPASHPPDRLISASDLRRYLGAELAQAALALAAGETADLIAAGERRHQLTVIERVDPVPAGFDQQREAVTALWRERGEEAALESYLADLRDRASIAIQAD</sequence>
<evidence type="ECO:0000256" key="2">
    <source>
        <dbReference type="ARBA" id="ARBA00013194"/>
    </source>
</evidence>
<dbReference type="EC" id="5.2.1.8" evidence="2"/>
<dbReference type="PANTHER" id="PTHR47245:SF1">
    <property type="entry name" value="FOLDASE PROTEIN PRSA"/>
    <property type="match status" value="1"/>
</dbReference>
<protein>
    <recommendedName>
        <fullName evidence="2">peptidylprolyl isomerase</fullName>
        <ecNumber evidence="2">5.2.1.8</ecNumber>
    </recommendedName>
</protein>